<feature type="repeat" description="TPR" evidence="3">
    <location>
        <begin position="535"/>
        <end position="568"/>
    </location>
</feature>
<dbReference type="HOGENOM" id="CLU_000288_135_5_3"/>
<proteinExistence type="predicted"/>
<dbReference type="RefSeq" id="WP_015204151.1">
    <property type="nucleotide sequence ID" value="NC_019753.1"/>
</dbReference>
<dbReference type="InterPro" id="IPR019734">
    <property type="entry name" value="TPR_rpt"/>
</dbReference>
<evidence type="ECO:0000256" key="3">
    <source>
        <dbReference type="PROSITE-ProRule" id="PRU00339"/>
    </source>
</evidence>
<feature type="domain" description="Protein kinase" evidence="6">
    <location>
        <begin position="13"/>
        <end position="279"/>
    </location>
</feature>
<keyword evidence="7" id="KW-0723">Serine/threonine-protein kinase</keyword>
<dbReference type="InterPro" id="IPR000719">
    <property type="entry name" value="Prot_kinase_dom"/>
</dbReference>
<dbReference type="SUPFAM" id="SSF56112">
    <property type="entry name" value="Protein kinase-like (PK-like)"/>
    <property type="match status" value="1"/>
</dbReference>
<dbReference type="eggNOG" id="COG0457">
    <property type="taxonomic scope" value="Bacteria"/>
</dbReference>
<organism evidence="7 8">
    <name type="scientific">Crinalium epipsammum PCC 9333</name>
    <dbReference type="NCBI Taxonomy" id="1173022"/>
    <lineage>
        <taxon>Bacteria</taxon>
        <taxon>Bacillati</taxon>
        <taxon>Cyanobacteriota</taxon>
        <taxon>Cyanophyceae</taxon>
        <taxon>Gomontiellales</taxon>
        <taxon>Gomontiellaceae</taxon>
        <taxon>Crinalium</taxon>
    </lineage>
</organism>
<feature type="binding site" evidence="4">
    <location>
        <position position="44"/>
    </location>
    <ligand>
        <name>ATP</name>
        <dbReference type="ChEBI" id="CHEBI:30616"/>
    </ligand>
</feature>
<evidence type="ECO:0000259" key="6">
    <source>
        <dbReference type="PROSITE" id="PS50011"/>
    </source>
</evidence>
<feature type="repeat" description="TPR" evidence="3">
    <location>
        <begin position="603"/>
        <end position="636"/>
    </location>
</feature>
<evidence type="ECO:0000313" key="7">
    <source>
        <dbReference type="EMBL" id="AFZ14045.1"/>
    </source>
</evidence>
<dbReference type="SMART" id="SM00028">
    <property type="entry name" value="TPR"/>
    <property type="match status" value="10"/>
</dbReference>
<dbReference type="PROSITE" id="PS50293">
    <property type="entry name" value="TPR_REGION"/>
    <property type="match status" value="6"/>
</dbReference>
<dbReference type="SUPFAM" id="SSF48452">
    <property type="entry name" value="TPR-like"/>
    <property type="match status" value="1"/>
</dbReference>
<dbReference type="Pfam" id="PF00069">
    <property type="entry name" value="Pkinase"/>
    <property type="match status" value="1"/>
</dbReference>
<keyword evidence="8" id="KW-1185">Reference proteome</keyword>
<feature type="repeat" description="TPR" evidence="3">
    <location>
        <begin position="365"/>
        <end position="398"/>
    </location>
</feature>
<keyword evidence="2 3" id="KW-0802">TPR repeat</keyword>
<dbReference type="OrthoDB" id="568198at2"/>
<keyword evidence="7" id="KW-0418">Kinase</keyword>
<keyword evidence="1" id="KW-0677">Repeat</keyword>
<evidence type="ECO:0000256" key="5">
    <source>
        <dbReference type="SAM" id="Coils"/>
    </source>
</evidence>
<feature type="repeat" description="TPR" evidence="3">
    <location>
        <begin position="331"/>
        <end position="364"/>
    </location>
</feature>
<reference evidence="7 8" key="1">
    <citation type="submission" date="2012-06" db="EMBL/GenBank/DDBJ databases">
        <title>Finished chromosome of genome of Crinalium epipsammum PCC 9333.</title>
        <authorList>
            <consortium name="US DOE Joint Genome Institute"/>
            <person name="Gugger M."/>
            <person name="Coursin T."/>
            <person name="Rippka R."/>
            <person name="Tandeau De Marsac N."/>
            <person name="Huntemann M."/>
            <person name="Wei C.-L."/>
            <person name="Han J."/>
            <person name="Detter J.C."/>
            <person name="Han C."/>
            <person name="Tapia R."/>
            <person name="Davenport K."/>
            <person name="Daligault H."/>
            <person name="Erkkila T."/>
            <person name="Gu W."/>
            <person name="Munk A.C.C."/>
            <person name="Teshima H."/>
            <person name="Xu Y."/>
            <person name="Chain P."/>
            <person name="Chen A."/>
            <person name="Krypides N."/>
            <person name="Mavromatis K."/>
            <person name="Markowitz V."/>
            <person name="Szeto E."/>
            <person name="Ivanova N."/>
            <person name="Mikhailova N."/>
            <person name="Ovchinnikova G."/>
            <person name="Pagani I."/>
            <person name="Pati A."/>
            <person name="Goodwin L."/>
            <person name="Peters L."/>
            <person name="Pitluck S."/>
            <person name="Woyke T."/>
            <person name="Kerfeld C."/>
        </authorList>
    </citation>
    <scope>NUCLEOTIDE SEQUENCE [LARGE SCALE GENOMIC DNA]</scope>
    <source>
        <strain evidence="7 8">PCC 9333</strain>
    </source>
</reference>
<gene>
    <name evidence="7" type="ORF">Cri9333_3212</name>
</gene>
<dbReference type="InterPro" id="IPR017441">
    <property type="entry name" value="Protein_kinase_ATP_BS"/>
</dbReference>
<dbReference type="AlphaFoldDB" id="K9W3Q4"/>
<keyword evidence="5" id="KW-0175">Coiled coil</keyword>
<sequence length="705" mass="80257">MNLGIGQALGGRYQIISLLGQGGFGTTFLAEDLHLPGNHRCVVKQLKPQATDLLTLQTARRLFDTEAQVLYQLGNHNQIPQLFAFFEENQEFYLVQEFIPGNNLSEEIVAGQQLGEDQVIRLLIEILEILEFVHQQNVIHRDVNPDNLIRRSQDGKLVLIDFGAVKLSTTVVTNVNSNINVTVAIGTRGYLPSEQANGNPRLSSDIYAVGIIGIQALTGLLPNQLTFDAQTNEIVWRNQASVSADLGDVLDKMVRYDFRDRYQSATEALAAIKNFNTVVIAPPQASLQGTHPRPNIKVKKLIYSLFGSIAVTGIIFAGGITINNIINYSNATELYQRGNALAELNKYEDALKVYQKAINLKPEYLEAWLAKGKMLLALKRYEDAQQAYEQAIQIKQNAVEAWVGRGDALNNLKKYPDAIDAFEKAIQLQINYPEAWKGRGEALIGLQRYQEAITSYDKALQFQPDDYVSWNSRGWALHNLQRYDEAISSYEQAVSYKPDYSVAWYNRGNSLVNLNKNKEAIESYDQAVKFQPSNYQAWYSRANILVNLGKYSEAVESYDQAVKLQQSNYQTWYSRGWALHQLQRYESAIASYSKAIELKRNNYQTWYNRGNSLYQLQRYEDAIASYAQAVRYKPDYYEAWYSRGNALLNLKRYESAIASYDQAIRYKPNYLEAVTARNDAQKQLEAEKVNIEENKEEINQQQINF</sequence>
<dbReference type="PATRIC" id="fig|1173022.3.peg.3473"/>
<dbReference type="InterPro" id="IPR011009">
    <property type="entry name" value="Kinase-like_dom_sf"/>
</dbReference>
<dbReference type="Pfam" id="PF13432">
    <property type="entry name" value="TPR_16"/>
    <property type="match status" value="4"/>
</dbReference>
<feature type="repeat" description="TPR" evidence="3">
    <location>
        <begin position="399"/>
        <end position="432"/>
    </location>
</feature>
<keyword evidence="4" id="KW-0067">ATP-binding</keyword>
<accession>K9W3Q4</accession>
<dbReference type="PANTHER" id="PTHR44943">
    <property type="entry name" value="CELLULOSE SYNTHASE OPERON PROTEIN C"/>
    <property type="match status" value="1"/>
</dbReference>
<feature type="coiled-coil region" evidence="5">
    <location>
        <begin position="677"/>
        <end position="704"/>
    </location>
</feature>
<dbReference type="EMBL" id="CP003620">
    <property type="protein sequence ID" value="AFZ14045.1"/>
    <property type="molecule type" value="Genomic_DNA"/>
</dbReference>
<evidence type="ECO:0000256" key="2">
    <source>
        <dbReference type="ARBA" id="ARBA00022803"/>
    </source>
</evidence>
<evidence type="ECO:0000256" key="1">
    <source>
        <dbReference type="ARBA" id="ARBA00022737"/>
    </source>
</evidence>
<dbReference type="GO" id="GO:0004674">
    <property type="term" value="F:protein serine/threonine kinase activity"/>
    <property type="evidence" value="ECO:0007669"/>
    <property type="project" value="UniProtKB-KW"/>
</dbReference>
<dbReference type="InterPro" id="IPR051685">
    <property type="entry name" value="Ycf3/AcsC/BcsC/TPR_MFPF"/>
</dbReference>
<dbReference type="Pfam" id="PF00515">
    <property type="entry name" value="TPR_1"/>
    <property type="match status" value="2"/>
</dbReference>
<dbReference type="PROSITE" id="PS50005">
    <property type="entry name" value="TPR"/>
    <property type="match status" value="10"/>
</dbReference>
<keyword evidence="4" id="KW-0547">Nucleotide-binding</keyword>
<dbReference type="PROSITE" id="PS50011">
    <property type="entry name" value="PROTEIN_KINASE_DOM"/>
    <property type="match status" value="1"/>
</dbReference>
<evidence type="ECO:0000256" key="4">
    <source>
        <dbReference type="PROSITE-ProRule" id="PRU10141"/>
    </source>
</evidence>
<dbReference type="PANTHER" id="PTHR44943:SF4">
    <property type="entry name" value="TPR REPEAT-CONTAINING PROTEIN MJ0798"/>
    <property type="match status" value="1"/>
</dbReference>
<evidence type="ECO:0000313" key="8">
    <source>
        <dbReference type="Proteomes" id="UP000010472"/>
    </source>
</evidence>
<dbReference type="STRING" id="1173022.Cri9333_3212"/>
<dbReference type="Gene3D" id="1.25.40.10">
    <property type="entry name" value="Tetratricopeptide repeat domain"/>
    <property type="match status" value="5"/>
</dbReference>
<dbReference type="eggNOG" id="COG0515">
    <property type="taxonomic scope" value="Bacteria"/>
</dbReference>
<feature type="repeat" description="TPR" evidence="3">
    <location>
        <begin position="569"/>
        <end position="602"/>
    </location>
</feature>
<dbReference type="KEGG" id="cep:Cri9333_3212"/>
<feature type="coiled-coil region" evidence="5">
    <location>
        <begin position="337"/>
        <end position="401"/>
    </location>
</feature>
<dbReference type="InterPro" id="IPR011990">
    <property type="entry name" value="TPR-like_helical_dom_sf"/>
</dbReference>
<dbReference type="Proteomes" id="UP000010472">
    <property type="component" value="Chromosome"/>
</dbReference>
<keyword evidence="7" id="KW-0808">Transferase</keyword>
<feature type="repeat" description="TPR" evidence="3">
    <location>
        <begin position="467"/>
        <end position="500"/>
    </location>
</feature>
<feature type="repeat" description="TPR" evidence="3">
    <location>
        <begin position="637"/>
        <end position="670"/>
    </location>
</feature>
<feature type="repeat" description="TPR" evidence="3">
    <location>
        <begin position="501"/>
        <end position="534"/>
    </location>
</feature>
<name>K9W3Q4_9CYAN</name>
<dbReference type="Gene3D" id="3.30.200.20">
    <property type="entry name" value="Phosphorylase Kinase, domain 1"/>
    <property type="match status" value="1"/>
</dbReference>
<dbReference type="GO" id="GO:0005524">
    <property type="term" value="F:ATP binding"/>
    <property type="evidence" value="ECO:0007669"/>
    <property type="project" value="UniProtKB-UniRule"/>
</dbReference>
<dbReference type="Gene3D" id="1.10.510.10">
    <property type="entry name" value="Transferase(Phosphotransferase) domain 1"/>
    <property type="match status" value="1"/>
</dbReference>
<dbReference type="SUPFAM" id="SSF48439">
    <property type="entry name" value="Protein prenylyltransferase"/>
    <property type="match status" value="1"/>
</dbReference>
<feature type="repeat" description="TPR" evidence="3">
    <location>
        <begin position="433"/>
        <end position="466"/>
    </location>
</feature>
<dbReference type="CDD" id="cd14014">
    <property type="entry name" value="STKc_PknB_like"/>
    <property type="match status" value="1"/>
</dbReference>
<protein>
    <submittedName>
        <fullName evidence="7">Serine/threonine protein kinase with TPR repeats</fullName>
    </submittedName>
</protein>
<dbReference type="PROSITE" id="PS00107">
    <property type="entry name" value="PROTEIN_KINASE_ATP"/>
    <property type="match status" value="1"/>
</dbReference>